<dbReference type="Proteomes" id="UP001221328">
    <property type="component" value="Unassembled WGS sequence"/>
</dbReference>
<protein>
    <recommendedName>
        <fullName evidence="3">Type A2 lantipeptide</fullName>
    </recommendedName>
</protein>
<keyword evidence="2" id="KW-1185">Reference proteome</keyword>
<accession>A0ABT5G7C6</accession>
<proteinExistence type="predicted"/>
<evidence type="ECO:0008006" key="3">
    <source>
        <dbReference type="Google" id="ProtNLM"/>
    </source>
</evidence>
<dbReference type="RefSeq" id="WP_200705493.1">
    <property type="nucleotide sequence ID" value="NZ_JAQOSK010000024.1"/>
</dbReference>
<comment type="caution">
    <text evidence="1">The sequence shown here is derived from an EMBL/GenBank/DDBJ whole genome shotgun (WGS) entry which is preliminary data.</text>
</comment>
<sequence length="74" mass="7211">MNSAPQVQTLEISDAELENVSGGLSPQADVTVGSTTLGTAAVLSEVDAVKATALGVAGGTLGALPHHVGVNVCL</sequence>
<evidence type="ECO:0000313" key="2">
    <source>
        <dbReference type="Proteomes" id="UP001221328"/>
    </source>
</evidence>
<name>A0ABT5G7C6_9ACTN</name>
<reference evidence="1 2" key="1">
    <citation type="journal article" date="2015" name="Int. J. Syst. Evol. Microbiol.">
        <title>Streptomyces gilvifuscus sp. nov., an actinomycete that produces antibacterial compounds isolated from soil.</title>
        <authorList>
            <person name="Nguyen T.M."/>
            <person name="Kim J."/>
        </authorList>
    </citation>
    <scope>NUCLEOTIDE SEQUENCE [LARGE SCALE GENOMIC DNA]</scope>
    <source>
        <strain evidence="1 2">T113</strain>
    </source>
</reference>
<organism evidence="1 2">
    <name type="scientific">Streptomyces gilvifuscus</name>
    <dbReference type="NCBI Taxonomy" id="1550617"/>
    <lineage>
        <taxon>Bacteria</taxon>
        <taxon>Bacillati</taxon>
        <taxon>Actinomycetota</taxon>
        <taxon>Actinomycetes</taxon>
        <taxon>Kitasatosporales</taxon>
        <taxon>Streptomycetaceae</taxon>
        <taxon>Streptomyces</taxon>
    </lineage>
</organism>
<evidence type="ECO:0000313" key="1">
    <source>
        <dbReference type="EMBL" id="MDC2960640.1"/>
    </source>
</evidence>
<gene>
    <name evidence="1" type="ORF">PO587_40075</name>
</gene>
<dbReference type="EMBL" id="JAQOSK010000024">
    <property type="protein sequence ID" value="MDC2960640.1"/>
    <property type="molecule type" value="Genomic_DNA"/>
</dbReference>